<protein>
    <submittedName>
        <fullName evidence="3">DNA phosphorothioation system sulfurtransferase DndC</fullName>
    </submittedName>
</protein>
<dbReference type="InterPro" id="IPR014729">
    <property type="entry name" value="Rossmann-like_a/b/a_fold"/>
</dbReference>
<proteinExistence type="predicted"/>
<dbReference type="NCBIfam" id="NF005316">
    <property type="entry name" value="PRK06850.1"/>
    <property type="match status" value="1"/>
</dbReference>
<dbReference type="Gene3D" id="3.40.50.620">
    <property type="entry name" value="HUPs"/>
    <property type="match status" value="1"/>
</dbReference>
<dbReference type="PANTHER" id="PTHR43196">
    <property type="entry name" value="SULFATE ADENYLYLTRANSFERASE SUBUNIT 2"/>
    <property type="match status" value="1"/>
</dbReference>
<dbReference type="Proteomes" id="UP000640531">
    <property type="component" value="Unassembled WGS sequence"/>
</dbReference>
<sequence>MNTAKQPENENQQSHTVADLIEDIQVLTTEIQELYCLDQIPWVVGYSGGKDSTATLQLVWNAIAQLPPEKRTKKISVITTDTLVENPIIAAWVRNSLEQMKSESQAQGLPLEPHLLRPDFKETFWVGLIGKGYPAPRGKFRWCTERLKINPSNRFIRDVIRNNGEAIVVLGTRKAESVKRANRMKKLETQRVRDHLSPNMNLPNSLVYSPIEDWQNDDVWIYLMQWENPWKYSNKELFAIYRGASADNECPLVVDTTTPSCGSSRFGCWVCTLVSQDKSLTAMIQNDEEKEWMQPLLDFRKELDLEENRDRRDFRRRRGGIQLYERNLDGEVSIEPIPGPYLKEAREDWLRKLLTVEKQIRQTAPENMRDITLLTIEELSEIRRIWLEERHEFDDSLPRIYQEVTGEVFKDPRPGADQSILGSDEWGVLEEICDGDGMHLELMARLLDTERQFKKKMRRVGIYESLEKCFDTSSRSPEKAIENAHLKRDLRQAALDGDVATIREKFKQLSLGDAPEKEESKPQTWANFKYAQKDNNGE</sequence>
<feature type="domain" description="Phosphoadenosine phosphosulphate reductase" evidence="2">
    <location>
        <begin position="43"/>
        <end position="227"/>
    </location>
</feature>
<organism evidence="3 4">
    <name type="scientific">Anabaena lutea FACHB-196</name>
    <dbReference type="NCBI Taxonomy" id="2692881"/>
    <lineage>
        <taxon>Bacteria</taxon>
        <taxon>Bacillati</taxon>
        <taxon>Cyanobacteriota</taxon>
        <taxon>Cyanophyceae</taxon>
        <taxon>Nostocales</taxon>
        <taxon>Nostocaceae</taxon>
        <taxon>Anabaena</taxon>
    </lineage>
</organism>
<gene>
    <name evidence="3" type="primary">dndC</name>
    <name evidence="3" type="ORF">H6G59_01885</name>
</gene>
<dbReference type="InterPro" id="IPR017598">
    <property type="entry name" value="SulphurTrfase_DndC"/>
</dbReference>
<accession>A0ABR8FAN2</accession>
<comment type="caution">
    <text evidence="3">The sequence shown here is derived from an EMBL/GenBank/DDBJ whole genome shotgun (WGS) entry which is preliminary data.</text>
</comment>
<evidence type="ECO:0000259" key="2">
    <source>
        <dbReference type="Pfam" id="PF01507"/>
    </source>
</evidence>
<dbReference type="EMBL" id="JACJST010000001">
    <property type="protein sequence ID" value="MBD2566661.1"/>
    <property type="molecule type" value="Genomic_DNA"/>
</dbReference>
<feature type="region of interest" description="Disordered" evidence="1">
    <location>
        <begin position="510"/>
        <end position="538"/>
    </location>
</feature>
<dbReference type="SUPFAM" id="SSF52402">
    <property type="entry name" value="Adenine nucleotide alpha hydrolases-like"/>
    <property type="match status" value="1"/>
</dbReference>
<dbReference type="InterPro" id="IPR050128">
    <property type="entry name" value="Sulfate_adenylyltrnsfr_sub2"/>
</dbReference>
<dbReference type="PANTHER" id="PTHR43196:SF2">
    <property type="entry name" value="PHOSPHOADENOSINE PHOSPHOSULFATE REDUCTASE"/>
    <property type="match status" value="1"/>
</dbReference>
<evidence type="ECO:0000256" key="1">
    <source>
        <dbReference type="SAM" id="MobiDB-lite"/>
    </source>
</evidence>
<dbReference type="Pfam" id="PF01507">
    <property type="entry name" value="PAPS_reduct"/>
    <property type="match status" value="1"/>
</dbReference>
<reference evidence="3 4" key="1">
    <citation type="journal article" date="2020" name="ISME J.">
        <title>Comparative genomics reveals insights into cyanobacterial evolution and habitat adaptation.</title>
        <authorList>
            <person name="Chen M.Y."/>
            <person name="Teng W.K."/>
            <person name="Zhao L."/>
            <person name="Hu C.X."/>
            <person name="Zhou Y.K."/>
            <person name="Han B.P."/>
            <person name="Song L.R."/>
            <person name="Shu W.S."/>
        </authorList>
    </citation>
    <scope>NUCLEOTIDE SEQUENCE [LARGE SCALE GENOMIC DNA]</scope>
    <source>
        <strain evidence="3 4">FACHB-196</strain>
    </source>
</reference>
<dbReference type="NCBIfam" id="TIGR03183">
    <property type="entry name" value="DNA_S_dndC"/>
    <property type="match status" value="1"/>
</dbReference>
<evidence type="ECO:0000313" key="3">
    <source>
        <dbReference type="EMBL" id="MBD2566661.1"/>
    </source>
</evidence>
<name>A0ABR8FAN2_9NOST</name>
<dbReference type="RefSeq" id="WP_190711472.1">
    <property type="nucleotide sequence ID" value="NZ_JACJST010000001.1"/>
</dbReference>
<dbReference type="InterPro" id="IPR002500">
    <property type="entry name" value="PAPS_reduct_dom"/>
</dbReference>
<keyword evidence="4" id="KW-1185">Reference proteome</keyword>
<evidence type="ECO:0000313" key="4">
    <source>
        <dbReference type="Proteomes" id="UP000640531"/>
    </source>
</evidence>